<dbReference type="RefSeq" id="WP_185015496.1">
    <property type="nucleotide sequence ID" value="NZ_AYKH01000001.1"/>
</dbReference>
<comment type="caution">
    <text evidence="2">The sequence shown here is derived from an EMBL/GenBank/DDBJ whole genome shotgun (WGS) entry which is preliminary data.</text>
</comment>
<dbReference type="Proteomes" id="UP000283993">
    <property type="component" value="Unassembled WGS sequence"/>
</dbReference>
<reference evidence="2 3" key="1">
    <citation type="submission" date="2013-10" db="EMBL/GenBank/DDBJ databases">
        <title>Salinisphaera orenii MK-B5 Genome Sequencing.</title>
        <authorList>
            <person name="Lai Q."/>
            <person name="Li C."/>
            <person name="Shao Z."/>
        </authorList>
    </citation>
    <scope>NUCLEOTIDE SEQUENCE [LARGE SCALE GENOMIC DNA]</scope>
    <source>
        <strain evidence="2 3">MK-B5</strain>
    </source>
</reference>
<dbReference type="EMBL" id="AYKH01000001">
    <property type="protein sequence ID" value="ROO30586.1"/>
    <property type="molecule type" value="Genomic_DNA"/>
</dbReference>
<proteinExistence type="predicted"/>
<organism evidence="2 3">
    <name type="scientific">Salinisphaera orenii MK-B5</name>
    <dbReference type="NCBI Taxonomy" id="856730"/>
    <lineage>
        <taxon>Bacteria</taxon>
        <taxon>Pseudomonadati</taxon>
        <taxon>Pseudomonadota</taxon>
        <taxon>Gammaproteobacteria</taxon>
        <taxon>Salinisphaerales</taxon>
        <taxon>Salinisphaeraceae</taxon>
        <taxon>Salinisphaera</taxon>
    </lineage>
</organism>
<accession>A0A423PYB3</accession>
<evidence type="ECO:0000256" key="1">
    <source>
        <dbReference type="SAM" id="MobiDB-lite"/>
    </source>
</evidence>
<name>A0A423PYB3_9GAMM</name>
<evidence type="ECO:0000313" key="2">
    <source>
        <dbReference type="EMBL" id="ROO30586.1"/>
    </source>
</evidence>
<evidence type="ECO:0000313" key="3">
    <source>
        <dbReference type="Proteomes" id="UP000283993"/>
    </source>
</evidence>
<protein>
    <submittedName>
        <fullName evidence="2">Uncharacterized protein</fullName>
    </submittedName>
</protein>
<gene>
    <name evidence="2" type="ORF">SAOR_00835</name>
</gene>
<sequence>MPVEIVREDEDLPSDYPAEPADLSPAAQAIDATAVWARIEQWIIRRWPAREVQWITEGEGYFVPRLQPAELTKAEQWNGKDWIEVQPDPAPMGLYLNHGTHRLTYQVGEAEPPAPVMRAYIRLAEYWAEVQPEGGATSVSDGDYSFTRSANAVARALQYSGAADLLRRYRS</sequence>
<keyword evidence="3" id="KW-1185">Reference proteome</keyword>
<dbReference type="AlphaFoldDB" id="A0A423PYB3"/>
<feature type="region of interest" description="Disordered" evidence="1">
    <location>
        <begin position="1"/>
        <end position="20"/>
    </location>
</feature>